<dbReference type="AlphaFoldDB" id="A0AA40KI01"/>
<sequence length="107" mass="12606">MAVRETDYICGFRNRKTRDTRSGEKRGSDPRSRHFTTYLCICPTDRSFPEARKRAKHTRPTISVRRLASSRILRGHSERRARVECLEPRFTRGFPVPGRKKIENARF</sequence>
<keyword evidence="2" id="KW-1185">Reference proteome</keyword>
<dbReference type="EMBL" id="JAHYIQ010000028">
    <property type="protein sequence ID" value="KAK1121065.1"/>
    <property type="molecule type" value="Genomic_DNA"/>
</dbReference>
<proteinExistence type="predicted"/>
<organism evidence="1 2">
    <name type="scientific">Melipona bicolor</name>
    <dbReference type="NCBI Taxonomy" id="60889"/>
    <lineage>
        <taxon>Eukaryota</taxon>
        <taxon>Metazoa</taxon>
        <taxon>Ecdysozoa</taxon>
        <taxon>Arthropoda</taxon>
        <taxon>Hexapoda</taxon>
        <taxon>Insecta</taxon>
        <taxon>Pterygota</taxon>
        <taxon>Neoptera</taxon>
        <taxon>Endopterygota</taxon>
        <taxon>Hymenoptera</taxon>
        <taxon>Apocrita</taxon>
        <taxon>Aculeata</taxon>
        <taxon>Apoidea</taxon>
        <taxon>Anthophila</taxon>
        <taxon>Apidae</taxon>
        <taxon>Melipona</taxon>
    </lineage>
</organism>
<accession>A0AA40KI01</accession>
<comment type="caution">
    <text evidence="1">The sequence shown here is derived from an EMBL/GenBank/DDBJ whole genome shotgun (WGS) entry which is preliminary data.</text>
</comment>
<protein>
    <submittedName>
        <fullName evidence="1">Uncharacterized protein</fullName>
    </submittedName>
</protein>
<reference evidence="1" key="1">
    <citation type="submission" date="2021-10" db="EMBL/GenBank/DDBJ databases">
        <title>Melipona bicolor Genome sequencing and assembly.</title>
        <authorList>
            <person name="Araujo N.S."/>
            <person name="Arias M.C."/>
        </authorList>
    </citation>
    <scope>NUCLEOTIDE SEQUENCE</scope>
    <source>
        <strain evidence="1">USP_2M_L1-L4_2017</strain>
        <tissue evidence="1">Whole body</tissue>
    </source>
</reference>
<name>A0AA40KI01_9HYME</name>
<evidence type="ECO:0000313" key="1">
    <source>
        <dbReference type="EMBL" id="KAK1121065.1"/>
    </source>
</evidence>
<dbReference type="Proteomes" id="UP001177670">
    <property type="component" value="Unassembled WGS sequence"/>
</dbReference>
<evidence type="ECO:0000313" key="2">
    <source>
        <dbReference type="Proteomes" id="UP001177670"/>
    </source>
</evidence>
<gene>
    <name evidence="1" type="ORF">K0M31_010846</name>
</gene>